<evidence type="ECO:0000256" key="3">
    <source>
        <dbReference type="ARBA" id="ARBA00022840"/>
    </source>
</evidence>
<dbReference type="Pfam" id="PF00005">
    <property type="entry name" value="ABC_tran"/>
    <property type="match status" value="1"/>
</dbReference>
<dbReference type="SMART" id="SM00382">
    <property type="entry name" value="AAA"/>
    <property type="match status" value="1"/>
</dbReference>
<evidence type="ECO:0000256" key="2">
    <source>
        <dbReference type="ARBA" id="ARBA00022741"/>
    </source>
</evidence>
<dbReference type="PATRIC" id="fig|1398.18.peg.151"/>
<dbReference type="SUPFAM" id="SSF52540">
    <property type="entry name" value="P-loop containing nucleoside triphosphate hydrolases"/>
    <property type="match status" value="1"/>
</dbReference>
<dbReference type="PROSITE" id="PS50893">
    <property type="entry name" value="ABC_TRANSPORTER_2"/>
    <property type="match status" value="1"/>
</dbReference>
<protein>
    <submittedName>
        <fullName evidence="5 6">ABC transporter</fullName>
    </submittedName>
</protein>
<organism evidence="6 8">
    <name type="scientific">Heyndrickxia coagulans</name>
    <name type="common">Weizmannia coagulans</name>
    <dbReference type="NCBI Taxonomy" id="1398"/>
    <lineage>
        <taxon>Bacteria</taxon>
        <taxon>Bacillati</taxon>
        <taxon>Bacillota</taxon>
        <taxon>Bacilli</taxon>
        <taxon>Bacillales</taxon>
        <taxon>Bacillaceae</taxon>
        <taxon>Heyndrickxia</taxon>
    </lineage>
</organism>
<proteinExistence type="predicted"/>
<evidence type="ECO:0000313" key="5">
    <source>
        <dbReference type="EMBL" id="AJO20944.1"/>
    </source>
</evidence>
<keyword evidence="2" id="KW-0547">Nucleotide-binding</keyword>
<sequence length="228" mass="26323">MNGSEIDMERISIKHLTYGYENQPRLFNNVNIEIDQNSIVRLYGKNGSGKTTLLKIIANIIDDPHLSYELRFFGEKLSFADIRKRRVFVGDSPVFYEELTMEQNIQFYNLLFHYGPVFSKQVYEYCKKFDVDAYKNEQVKNLSLGTRQKIFLSINLSIPSELVLLDEPFNSLDTSSRKVLSDIITQSKQKTFVIVSHEKEASLSFTHELNSENWQLKSLNNTDGGVGE</sequence>
<reference evidence="8" key="4">
    <citation type="submission" date="2016-01" db="EMBL/GenBank/DDBJ databases">
        <authorList>
            <person name="Mitreva M."/>
            <person name="Pepin K.H."/>
            <person name="Mihindukulasuriya K.A."/>
            <person name="Fulton R."/>
            <person name="Fronick C."/>
            <person name="O'Laughlin M."/>
            <person name="Miner T."/>
            <person name="Herter B."/>
            <person name="Rosa B.A."/>
            <person name="Cordes M."/>
            <person name="Tomlinson C."/>
            <person name="Wollam A."/>
            <person name="Palsikar V.B."/>
            <person name="Mardis E.R."/>
            <person name="Wilson R.K."/>
        </authorList>
    </citation>
    <scope>NUCLEOTIDE SEQUENCE [LARGE SCALE GENOMIC DNA]</scope>
    <source>
        <strain evidence="8">GED7749B</strain>
    </source>
</reference>
<evidence type="ECO:0000313" key="8">
    <source>
        <dbReference type="Proteomes" id="UP000070376"/>
    </source>
</evidence>
<gene>
    <name evidence="6" type="ORF">HMPREF3213_03289</name>
    <name evidence="5" type="ORF">SB48_HM08orf00222</name>
</gene>
<evidence type="ECO:0000259" key="4">
    <source>
        <dbReference type="PROSITE" id="PS50893"/>
    </source>
</evidence>
<reference evidence="7" key="2">
    <citation type="submission" date="2015-01" db="EMBL/GenBank/DDBJ databases">
        <title>Comparative genome analysis of Bacillus coagulans HM-08, Clostridium butyricum HM-68, Bacillus subtilis HM-66 and Bacillus paralicheniformis BL-09.</title>
        <authorList>
            <person name="Zhang H."/>
        </authorList>
    </citation>
    <scope>NUCLEOTIDE SEQUENCE [LARGE SCALE GENOMIC DNA]</scope>
    <source>
        <strain evidence="7">HM-08</strain>
    </source>
</reference>
<accession>A0A0C5C2S8</accession>
<keyword evidence="3 6" id="KW-0067">ATP-binding</keyword>
<dbReference type="InterPro" id="IPR051782">
    <property type="entry name" value="ABC_Transporter_VariousFunc"/>
</dbReference>
<dbReference type="STRING" id="1398.AB434_1006"/>
<evidence type="ECO:0000313" key="7">
    <source>
        <dbReference type="Proteomes" id="UP000032024"/>
    </source>
</evidence>
<dbReference type="InterPro" id="IPR027417">
    <property type="entry name" value="P-loop_NTPase"/>
</dbReference>
<dbReference type="EMBL" id="CP010525">
    <property type="protein sequence ID" value="AJO20944.1"/>
    <property type="molecule type" value="Genomic_DNA"/>
</dbReference>
<keyword evidence="1" id="KW-0813">Transport</keyword>
<dbReference type="RefSeq" id="WP_080738159.1">
    <property type="nucleotide sequence ID" value="NZ_CP110483.1"/>
</dbReference>
<dbReference type="InterPro" id="IPR003593">
    <property type="entry name" value="AAA+_ATPase"/>
</dbReference>
<evidence type="ECO:0000256" key="1">
    <source>
        <dbReference type="ARBA" id="ARBA00022448"/>
    </source>
</evidence>
<dbReference type="AlphaFoldDB" id="A0A0C5C2S8"/>
<dbReference type="Gene3D" id="3.40.50.300">
    <property type="entry name" value="P-loop containing nucleotide triphosphate hydrolases"/>
    <property type="match status" value="1"/>
</dbReference>
<dbReference type="GO" id="GO:0016887">
    <property type="term" value="F:ATP hydrolysis activity"/>
    <property type="evidence" value="ECO:0007669"/>
    <property type="project" value="InterPro"/>
</dbReference>
<dbReference type="PANTHER" id="PTHR42939">
    <property type="entry name" value="ABC TRANSPORTER ATP-BINDING PROTEIN ALBC-RELATED"/>
    <property type="match status" value="1"/>
</dbReference>
<evidence type="ECO:0000313" key="6">
    <source>
        <dbReference type="EMBL" id="KWZ77303.1"/>
    </source>
</evidence>
<dbReference type="InterPro" id="IPR003439">
    <property type="entry name" value="ABC_transporter-like_ATP-bd"/>
</dbReference>
<dbReference type="PANTHER" id="PTHR42939:SF1">
    <property type="entry name" value="ABC TRANSPORTER ATP-BINDING PROTEIN ALBC-RELATED"/>
    <property type="match status" value="1"/>
</dbReference>
<dbReference type="Proteomes" id="UP000032024">
    <property type="component" value="Chromosome"/>
</dbReference>
<reference evidence="6" key="3">
    <citation type="submission" date="2016-01" db="EMBL/GenBank/DDBJ databases">
        <authorList>
            <person name="Oliw E.H."/>
        </authorList>
    </citation>
    <scope>NUCLEOTIDE SEQUENCE [LARGE SCALE GENOMIC DNA]</scope>
    <source>
        <strain evidence="6">GED7749B</strain>
    </source>
</reference>
<dbReference type="GO" id="GO:0005524">
    <property type="term" value="F:ATP binding"/>
    <property type="evidence" value="ECO:0007669"/>
    <property type="project" value="UniProtKB-KW"/>
</dbReference>
<keyword evidence="7" id="KW-1185">Reference proteome</keyword>
<reference evidence="5" key="1">
    <citation type="submission" date="2015-01" db="EMBL/GenBank/DDBJ databases">
        <title>Comparative genome analysis of Bacillus coagulans HM-08, Clostridium butyricum HM-68, Bacillus subtilis HM-66 and Bacillus licheniformis BL-09.</title>
        <authorList>
            <person name="Zhang H."/>
        </authorList>
    </citation>
    <scope>NUCLEOTIDE SEQUENCE [LARGE SCALE GENOMIC DNA]</scope>
    <source>
        <strain evidence="5">HM-08</strain>
    </source>
</reference>
<feature type="domain" description="ABC transporter" evidence="4">
    <location>
        <begin position="11"/>
        <end position="228"/>
    </location>
</feature>
<dbReference type="Proteomes" id="UP000070376">
    <property type="component" value="Unassembled WGS sequence"/>
</dbReference>
<dbReference type="EMBL" id="LRPN01000175">
    <property type="protein sequence ID" value="KWZ77303.1"/>
    <property type="molecule type" value="Genomic_DNA"/>
</dbReference>
<name>A0A0C5C2S8_HEYCO</name>